<evidence type="ECO:0000256" key="8">
    <source>
        <dbReference type="RuleBase" id="RU000354"/>
    </source>
</evidence>
<protein>
    <recommendedName>
        <fullName evidence="11">TGF-beta family profile domain-containing protein</fullName>
    </recommendedName>
</protein>
<dbReference type="PROSITE" id="PS51362">
    <property type="entry name" value="TGF_BETA_2"/>
    <property type="match status" value="1"/>
</dbReference>
<dbReference type="PANTHER" id="PTHR11848">
    <property type="entry name" value="TGF-BETA FAMILY"/>
    <property type="match status" value="1"/>
</dbReference>
<evidence type="ECO:0000313" key="13">
    <source>
        <dbReference type="Proteomes" id="UP001163046"/>
    </source>
</evidence>
<dbReference type="InterPro" id="IPR017948">
    <property type="entry name" value="TGFb_CS"/>
</dbReference>
<evidence type="ECO:0000256" key="1">
    <source>
        <dbReference type="ARBA" id="ARBA00004613"/>
    </source>
</evidence>
<feature type="chain" id="PRO_5040813483" description="TGF-beta family profile domain-containing protein" evidence="10">
    <location>
        <begin position="20"/>
        <end position="367"/>
    </location>
</feature>
<keyword evidence="13" id="KW-1185">Reference proteome</keyword>
<sequence length="367" mass="41109">MRSSVFAVLSLAVFALSEGLTSQAEKEFASGLLHMLHMDHAPNISCDRHDIPRYILNLYKGKFTRKLSDVGQSASEGSTTRILFPQDLNEDANRVSLQFNVSSVGLNGSNMLRNAELHIQVYAEARGSVKVSISRTDQSKNSRNISDKDKADTISSQDCRKMSKSRWLVFNLTQALHTKVKKRMENLKLFISTTPSLRIVSKGKRKPFLAVFTEPKELPNRGPRGILPLMTRQDVTGNVTEDTGVTNQVQGSHNIRTKRSEVPNICRKRRLAVRFRDLQWNGWIIAPTRFGFHYCDGSCPGTLSQDSNPTNHAIMQNILHHRLSKKIPAATCVPTELHSMSLLYYDADNTIVLRDVPGMVASNCGCR</sequence>
<dbReference type="FunFam" id="2.10.90.10:FF:000001">
    <property type="entry name" value="Bone morphogenetic protein 4"/>
    <property type="match status" value="1"/>
</dbReference>
<dbReference type="GO" id="GO:0005615">
    <property type="term" value="C:extracellular space"/>
    <property type="evidence" value="ECO:0007669"/>
    <property type="project" value="TreeGrafter"/>
</dbReference>
<evidence type="ECO:0000259" key="11">
    <source>
        <dbReference type="PROSITE" id="PS51362"/>
    </source>
</evidence>
<comment type="similarity">
    <text evidence="2 8">Belongs to the TGF-beta family.</text>
</comment>
<evidence type="ECO:0000256" key="5">
    <source>
        <dbReference type="ARBA" id="ARBA00023030"/>
    </source>
</evidence>
<dbReference type="PROSITE" id="PS00250">
    <property type="entry name" value="TGF_BETA_1"/>
    <property type="match status" value="1"/>
</dbReference>
<dbReference type="InterPro" id="IPR001839">
    <property type="entry name" value="TGF-b_C"/>
</dbReference>
<evidence type="ECO:0000256" key="10">
    <source>
        <dbReference type="SAM" id="SignalP"/>
    </source>
</evidence>
<dbReference type="SUPFAM" id="SSF57501">
    <property type="entry name" value="Cystine-knot cytokines"/>
    <property type="match status" value="1"/>
</dbReference>
<evidence type="ECO:0000256" key="7">
    <source>
        <dbReference type="ARBA" id="ARBA00023180"/>
    </source>
</evidence>
<gene>
    <name evidence="12" type="ORF">OS493_027655</name>
</gene>
<dbReference type="PANTHER" id="PTHR11848:SF310">
    <property type="entry name" value="PROTEIN 60A-RELATED"/>
    <property type="match status" value="1"/>
</dbReference>
<evidence type="ECO:0000256" key="2">
    <source>
        <dbReference type="ARBA" id="ARBA00006656"/>
    </source>
</evidence>
<comment type="subcellular location">
    <subcellularLocation>
        <location evidence="1">Secreted</location>
    </subcellularLocation>
</comment>
<feature type="domain" description="TGF-beta family profile" evidence="11">
    <location>
        <begin position="256"/>
        <end position="367"/>
    </location>
</feature>
<evidence type="ECO:0000256" key="9">
    <source>
        <dbReference type="SAM" id="MobiDB-lite"/>
    </source>
</evidence>
<evidence type="ECO:0000256" key="6">
    <source>
        <dbReference type="ARBA" id="ARBA00023157"/>
    </source>
</evidence>
<dbReference type="CDD" id="cd13762">
    <property type="entry name" value="TGF_beta_GDP9_9B_like"/>
    <property type="match status" value="1"/>
</dbReference>
<keyword evidence="4 10" id="KW-0732">Signal</keyword>
<name>A0A9W9ZKN7_9CNID</name>
<keyword evidence="3" id="KW-0964">Secreted</keyword>
<dbReference type="InterPro" id="IPR029034">
    <property type="entry name" value="Cystine-knot_cytokine"/>
</dbReference>
<dbReference type="InterPro" id="IPR015615">
    <property type="entry name" value="TGF-beta-rel"/>
</dbReference>
<keyword evidence="5 8" id="KW-0339">Growth factor</keyword>
<dbReference type="Gene3D" id="2.10.90.10">
    <property type="entry name" value="Cystine-knot cytokines"/>
    <property type="match status" value="1"/>
</dbReference>
<dbReference type="OrthoDB" id="5987191at2759"/>
<dbReference type="EMBL" id="MU825898">
    <property type="protein sequence ID" value="KAJ7383491.1"/>
    <property type="molecule type" value="Genomic_DNA"/>
</dbReference>
<dbReference type="Proteomes" id="UP001163046">
    <property type="component" value="Unassembled WGS sequence"/>
</dbReference>
<feature type="signal peptide" evidence="10">
    <location>
        <begin position="1"/>
        <end position="19"/>
    </location>
</feature>
<evidence type="ECO:0000256" key="3">
    <source>
        <dbReference type="ARBA" id="ARBA00022525"/>
    </source>
</evidence>
<feature type="compositionally biased region" description="Basic and acidic residues" evidence="9">
    <location>
        <begin position="137"/>
        <end position="152"/>
    </location>
</feature>
<proteinExistence type="inferred from homology"/>
<dbReference type="GO" id="GO:0008083">
    <property type="term" value="F:growth factor activity"/>
    <property type="evidence" value="ECO:0007669"/>
    <property type="project" value="UniProtKB-KW"/>
</dbReference>
<dbReference type="Pfam" id="PF00019">
    <property type="entry name" value="TGF_beta"/>
    <property type="match status" value="1"/>
</dbReference>
<dbReference type="GO" id="GO:0005125">
    <property type="term" value="F:cytokine activity"/>
    <property type="evidence" value="ECO:0007669"/>
    <property type="project" value="TreeGrafter"/>
</dbReference>
<evidence type="ECO:0000256" key="4">
    <source>
        <dbReference type="ARBA" id="ARBA00022729"/>
    </source>
</evidence>
<dbReference type="Gene3D" id="2.60.120.970">
    <property type="match status" value="1"/>
</dbReference>
<dbReference type="AlphaFoldDB" id="A0A9W9ZKN7"/>
<reference evidence="12" key="1">
    <citation type="submission" date="2023-01" db="EMBL/GenBank/DDBJ databases">
        <title>Genome assembly of the deep-sea coral Lophelia pertusa.</title>
        <authorList>
            <person name="Herrera S."/>
            <person name="Cordes E."/>
        </authorList>
    </citation>
    <scope>NUCLEOTIDE SEQUENCE</scope>
    <source>
        <strain evidence="12">USNM1676648</strain>
        <tissue evidence="12">Polyp</tissue>
    </source>
</reference>
<dbReference type="Pfam" id="PF00688">
    <property type="entry name" value="TGFb_propeptide"/>
    <property type="match status" value="1"/>
</dbReference>
<accession>A0A9W9ZKN7</accession>
<comment type="caution">
    <text evidence="12">The sequence shown here is derived from an EMBL/GenBank/DDBJ whole genome shotgun (WGS) entry which is preliminary data.</text>
</comment>
<dbReference type="SMART" id="SM00204">
    <property type="entry name" value="TGFB"/>
    <property type="match status" value="1"/>
</dbReference>
<organism evidence="12 13">
    <name type="scientific">Desmophyllum pertusum</name>
    <dbReference type="NCBI Taxonomy" id="174260"/>
    <lineage>
        <taxon>Eukaryota</taxon>
        <taxon>Metazoa</taxon>
        <taxon>Cnidaria</taxon>
        <taxon>Anthozoa</taxon>
        <taxon>Hexacorallia</taxon>
        <taxon>Scleractinia</taxon>
        <taxon>Caryophylliina</taxon>
        <taxon>Caryophylliidae</taxon>
        <taxon>Desmophyllum</taxon>
    </lineage>
</organism>
<dbReference type="InterPro" id="IPR001111">
    <property type="entry name" value="TGF-b_propeptide"/>
</dbReference>
<feature type="region of interest" description="Disordered" evidence="9">
    <location>
        <begin position="132"/>
        <end position="156"/>
    </location>
</feature>
<evidence type="ECO:0000313" key="12">
    <source>
        <dbReference type="EMBL" id="KAJ7383491.1"/>
    </source>
</evidence>
<keyword evidence="6" id="KW-1015">Disulfide bond</keyword>
<keyword evidence="7" id="KW-0325">Glycoprotein</keyword>